<dbReference type="InterPro" id="IPR007133">
    <property type="entry name" value="RNA_pol_II-assoc_Paf1"/>
</dbReference>
<evidence type="ECO:0000256" key="2">
    <source>
        <dbReference type="ARBA" id="ARBA00007560"/>
    </source>
</evidence>
<protein>
    <submittedName>
        <fullName evidence="5">BZ3500_MvSof-1268-A1-R1_Chr2-2g05107 protein</fullName>
    </submittedName>
</protein>
<comment type="similarity">
    <text evidence="2">Belongs to the PAF1 family.</text>
</comment>
<evidence type="ECO:0000256" key="4">
    <source>
        <dbReference type="SAM" id="MobiDB-lite"/>
    </source>
</evidence>
<feature type="compositionally biased region" description="Acidic residues" evidence="4">
    <location>
        <begin position="307"/>
        <end position="323"/>
    </location>
</feature>
<dbReference type="AlphaFoldDB" id="A0A2X0KNJ6"/>
<feature type="region of interest" description="Disordered" evidence="4">
    <location>
        <begin position="160"/>
        <end position="182"/>
    </location>
</feature>
<dbReference type="EMBL" id="FMWP01000010">
    <property type="protein sequence ID" value="SCZ87641.1"/>
    <property type="molecule type" value="Genomic_DNA"/>
</dbReference>
<dbReference type="PANTHER" id="PTHR23188">
    <property type="entry name" value="RNA POLYMERASE II-ASSOCIATED FACTOR 1 HOMOLOG"/>
    <property type="match status" value="1"/>
</dbReference>
<dbReference type="GO" id="GO:0016593">
    <property type="term" value="C:Cdc73/Paf1 complex"/>
    <property type="evidence" value="ECO:0007669"/>
    <property type="project" value="InterPro"/>
</dbReference>
<name>A0A2X0KNJ6_9BASI</name>
<evidence type="ECO:0000256" key="1">
    <source>
        <dbReference type="ARBA" id="ARBA00004123"/>
    </source>
</evidence>
<feature type="region of interest" description="Disordered" evidence="4">
    <location>
        <begin position="120"/>
        <end position="140"/>
    </location>
</feature>
<gene>
    <name evidence="5" type="ORF">BZ3500_MVSOF-1268-A1-R1_CHR2-2G05107</name>
</gene>
<feature type="region of interest" description="Disordered" evidence="4">
    <location>
        <begin position="397"/>
        <end position="417"/>
    </location>
</feature>
<dbReference type="OrthoDB" id="10260285at2759"/>
<sequence length="463" mass="50916">MASRNSKTDLIVRVRYQQKLPPPPFPPRLLHIPTSPHRYAEAGALNALASEREVPMILDGELGLPLELGKIPDGAYGDGEEEYWIGNRAAIVPTGPVPTPHEEDLFLLGDVAAAGPSSASSSFVGTPGLIPPGGGTPAMGERRKVDVSWLRRTEYLSSDPGSKVLTDKQAPSAPKTDEPLLDSLSRDARAKTIASTFTAAHIPLSELRHPSKAHLRAEEAWDVLPDAELWPNQLNLVRFGEDPGERAEKEGTNAVGTGGGHGFLDPRLPRALFRPVELPEDDNRVGYYLPVSDQVAQAYTKKRERVLDDDDEEEGGGGAEEDEGFEFVHVRDYEITTTRTLVGEYVFVVHDGLGKEPDQGGETVTSTGEKEEEVGNGGGGKKRARGAYFTPVKMAQTLRKRRPRRGEDPTVFAHDPDRSEEDQLVFWDKIQVKVTPIDEVLPEAEKEEREKELRTVLEPPRRV</sequence>
<organism evidence="5 6">
    <name type="scientific">Microbotryum saponariae</name>
    <dbReference type="NCBI Taxonomy" id="289078"/>
    <lineage>
        <taxon>Eukaryota</taxon>
        <taxon>Fungi</taxon>
        <taxon>Dikarya</taxon>
        <taxon>Basidiomycota</taxon>
        <taxon>Pucciniomycotina</taxon>
        <taxon>Microbotryomycetes</taxon>
        <taxon>Microbotryales</taxon>
        <taxon>Microbotryaceae</taxon>
        <taxon>Microbotryum</taxon>
    </lineage>
</organism>
<comment type="subcellular location">
    <subcellularLocation>
        <location evidence="1">Nucleus</location>
    </subcellularLocation>
</comment>
<dbReference type="GO" id="GO:0006368">
    <property type="term" value="P:transcription elongation by RNA polymerase II"/>
    <property type="evidence" value="ECO:0007669"/>
    <property type="project" value="InterPro"/>
</dbReference>
<dbReference type="Pfam" id="PF03985">
    <property type="entry name" value="Paf1"/>
    <property type="match status" value="1"/>
</dbReference>
<feature type="region of interest" description="Disordered" evidence="4">
    <location>
        <begin position="353"/>
        <end position="384"/>
    </location>
</feature>
<proteinExistence type="inferred from homology"/>
<evidence type="ECO:0000313" key="5">
    <source>
        <dbReference type="EMBL" id="SCZ87641.1"/>
    </source>
</evidence>
<feature type="region of interest" description="Disordered" evidence="4">
    <location>
        <begin position="443"/>
        <end position="463"/>
    </location>
</feature>
<accession>A0A2X0KNJ6</accession>
<feature type="region of interest" description="Disordered" evidence="4">
    <location>
        <begin position="302"/>
        <end position="323"/>
    </location>
</feature>
<dbReference type="GO" id="GO:0000993">
    <property type="term" value="F:RNA polymerase II complex binding"/>
    <property type="evidence" value="ECO:0007669"/>
    <property type="project" value="TreeGrafter"/>
</dbReference>
<keyword evidence="3" id="KW-0539">Nucleus</keyword>
<dbReference type="Proteomes" id="UP000249723">
    <property type="component" value="Unassembled WGS sequence"/>
</dbReference>
<dbReference type="PANTHER" id="PTHR23188:SF12">
    <property type="entry name" value="RNA POLYMERASE II-ASSOCIATED FACTOR 1 HOMOLOG"/>
    <property type="match status" value="1"/>
</dbReference>
<dbReference type="STRING" id="289078.A0A2X0KNJ6"/>
<evidence type="ECO:0000313" key="6">
    <source>
        <dbReference type="Proteomes" id="UP000249723"/>
    </source>
</evidence>
<keyword evidence="6" id="KW-1185">Reference proteome</keyword>
<reference evidence="6" key="1">
    <citation type="submission" date="2016-10" db="EMBL/GenBank/DDBJ databases">
        <authorList>
            <person name="Jeantristanb JTB J.-T."/>
            <person name="Ricardo R."/>
        </authorList>
    </citation>
    <scope>NUCLEOTIDE SEQUENCE [LARGE SCALE GENOMIC DNA]</scope>
</reference>
<dbReference type="GO" id="GO:0003682">
    <property type="term" value="F:chromatin binding"/>
    <property type="evidence" value="ECO:0007669"/>
    <property type="project" value="TreeGrafter"/>
</dbReference>
<evidence type="ECO:0000256" key="3">
    <source>
        <dbReference type="ARBA" id="ARBA00023242"/>
    </source>
</evidence>